<proteinExistence type="predicted"/>
<dbReference type="EMBL" id="CM047580">
    <property type="protein sequence ID" value="KAI9921491.1"/>
    <property type="molecule type" value="Genomic_DNA"/>
</dbReference>
<reference evidence="1 2" key="1">
    <citation type="journal article" date="2022" name="bioRxiv">
        <title>The genome of the oomycete Peronosclerospora sorghi, a cosmopolitan pathogen of maize and sorghum, is inflated with dispersed pseudogenes.</title>
        <authorList>
            <person name="Fletcher K."/>
            <person name="Martin F."/>
            <person name="Isakeit T."/>
            <person name="Cavanaugh K."/>
            <person name="Magill C."/>
            <person name="Michelmore R."/>
        </authorList>
    </citation>
    <scope>NUCLEOTIDE SEQUENCE [LARGE SCALE GENOMIC DNA]</scope>
    <source>
        <strain evidence="1">P6</strain>
    </source>
</reference>
<evidence type="ECO:0000313" key="2">
    <source>
        <dbReference type="Proteomes" id="UP001163321"/>
    </source>
</evidence>
<protein>
    <submittedName>
        <fullName evidence="1">Uncharacterized protein</fullName>
    </submittedName>
</protein>
<gene>
    <name evidence="1" type="ORF">PsorP6_002301</name>
</gene>
<accession>A0ACC0WTA5</accession>
<evidence type="ECO:0000313" key="1">
    <source>
        <dbReference type="EMBL" id="KAI9921491.1"/>
    </source>
</evidence>
<organism evidence="1 2">
    <name type="scientific">Peronosclerospora sorghi</name>
    <dbReference type="NCBI Taxonomy" id="230839"/>
    <lineage>
        <taxon>Eukaryota</taxon>
        <taxon>Sar</taxon>
        <taxon>Stramenopiles</taxon>
        <taxon>Oomycota</taxon>
        <taxon>Peronosporomycetes</taxon>
        <taxon>Peronosporales</taxon>
        <taxon>Peronosporaceae</taxon>
        <taxon>Peronosclerospora</taxon>
    </lineage>
</organism>
<sequence>MQVPDDAILAATVYQRAVVIVTDTIYGSATYRPATGSTIRHLDPVIIAFVDGNHFQHAIWNGHTLPDVEPGSKRQHQQAGTWDIWAYLLQAPILRWKSQCENVEDQEVQESCKNDSPGKQRFSPPQPRVSHWKRKVSHPLLANKVAGMGCRLEQHLRFHLLKRTRENLHRNTLKSSPFTPQLCVFSSKRTLRVVHKHCCHHKHDANQTHILLQEKHNLYLAEYFHIQKNHDCHSRTPCQSTQLIR</sequence>
<name>A0ACC0WTA5_9STRA</name>
<dbReference type="Proteomes" id="UP001163321">
    <property type="component" value="Chromosome 1"/>
</dbReference>
<comment type="caution">
    <text evidence="1">The sequence shown here is derived from an EMBL/GenBank/DDBJ whole genome shotgun (WGS) entry which is preliminary data.</text>
</comment>
<keyword evidence="2" id="KW-1185">Reference proteome</keyword>